<dbReference type="SMART" id="SM00448">
    <property type="entry name" value="REC"/>
    <property type="match status" value="1"/>
</dbReference>
<evidence type="ECO:0000313" key="6">
    <source>
        <dbReference type="Proteomes" id="UP000055611"/>
    </source>
</evidence>
<proteinExistence type="predicted"/>
<accession>A0A126QKF2</accession>
<dbReference type="GO" id="GO:0000160">
    <property type="term" value="P:phosphorelay signal transduction system"/>
    <property type="evidence" value="ECO:0007669"/>
    <property type="project" value="InterPro"/>
</dbReference>
<keyword evidence="6" id="KW-1185">Reference proteome</keyword>
<dbReference type="InterPro" id="IPR011006">
    <property type="entry name" value="CheY-like_superfamily"/>
</dbReference>
<gene>
    <name evidence="4" type="ORF">AWY79_03660</name>
    <name evidence="5" type="ORF">EDC59_11839</name>
</gene>
<organism evidence="5 7">
    <name type="scientific">Pseudodesulfovibrio indicus</name>
    <dbReference type="NCBI Taxonomy" id="1716143"/>
    <lineage>
        <taxon>Bacteria</taxon>
        <taxon>Pseudomonadati</taxon>
        <taxon>Thermodesulfobacteriota</taxon>
        <taxon>Desulfovibrionia</taxon>
        <taxon>Desulfovibrionales</taxon>
        <taxon>Desulfovibrionaceae</taxon>
    </lineage>
</organism>
<dbReference type="Proteomes" id="UP000295506">
    <property type="component" value="Unassembled WGS sequence"/>
</dbReference>
<evidence type="ECO:0000259" key="3">
    <source>
        <dbReference type="PROSITE" id="PS50110"/>
    </source>
</evidence>
<dbReference type="PANTHER" id="PTHR44591">
    <property type="entry name" value="STRESS RESPONSE REGULATOR PROTEIN 1"/>
    <property type="match status" value="1"/>
</dbReference>
<dbReference type="Proteomes" id="UP000055611">
    <property type="component" value="Chromosome"/>
</dbReference>
<reference evidence="5 7" key="2">
    <citation type="submission" date="2019-03" db="EMBL/GenBank/DDBJ databases">
        <title>Genomic Encyclopedia of Type Strains, Phase IV (KMG-IV): sequencing the most valuable type-strain genomes for metagenomic binning, comparative biology and taxonomic classification.</title>
        <authorList>
            <person name="Goeker M."/>
        </authorList>
    </citation>
    <scope>NUCLEOTIDE SEQUENCE [LARGE SCALE GENOMIC DNA]</scope>
    <source>
        <strain evidence="5 7">DSM 101483</strain>
    </source>
</reference>
<dbReference type="InterPro" id="IPR001789">
    <property type="entry name" value="Sig_transdc_resp-reg_receiver"/>
</dbReference>
<dbReference type="PROSITE" id="PS50110">
    <property type="entry name" value="RESPONSE_REGULATORY"/>
    <property type="match status" value="1"/>
</dbReference>
<sequence length="122" mass="13337">MKTILVVDDAPMIRELLKSVLEAEGYRVLEAADGEEAIQICHNNAIDLSIIDIFLPKKGGLQVMGELIKADSSHKFIAISGGEAFNPEAIVELAKVYDVVDTFTKPIDTRRLVDVVRTALAD</sequence>
<reference evidence="4 6" key="1">
    <citation type="journal article" date="2016" name="Front. Microbiol.">
        <title>Genome Sequence of the Piezophilic, Mesophilic Sulfate-Reducing Bacterium Desulfovibrio indicus J2T.</title>
        <authorList>
            <person name="Cao J."/>
            <person name="Maignien L."/>
            <person name="Shao Z."/>
            <person name="Alain K."/>
            <person name="Jebbar M."/>
        </authorList>
    </citation>
    <scope>NUCLEOTIDE SEQUENCE [LARGE SCALE GENOMIC DNA]</scope>
    <source>
        <strain evidence="4 6">J2</strain>
    </source>
</reference>
<feature type="modified residue" description="4-aspartylphosphate" evidence="2">
    <location>
        <position position="52"/>
    </location>
</feature>
<protein>
    <submittedName>
        <fullName evidence="5">Response regulator receiver domain-containing protein</fullName>
    </submittedName>
    <submittedName>
        <fullName evidence="4">Response regulator receiver protein</fullName>
    </submittedName>
</protein>
<dbReference type="KEGG" id="dej:AWY79_03660"/>
<name>A0A126QKF2_9BACT</name>
<evidence type="ECO:0000313" key="4">
    <source>
        <dbReference type="EMBL" id="AMK10276.1"/>
    </source>
</evidence>
<dbReference type="SUPFAM" id="SSF52172">
    <property type="entry name" value="CheY-like"/>
    <property type="match status" value="1"/>
</dbReference>
<dbReference type="RefSeq" id="WP_066800428.1">
    <property type="nucleotide sequence ID" value="NZ_CP014206.1"/>
</dbReference>
<dbReference type="OrthoDB" id="9794815at2"/>
<dbReference type="PANTHER" id="PTHR44591:SF3">
    <property type="entry name" value="RESPONSE REGULATORY DOMAIN-CONTAINING PROTEIN"/>
    <property type="match status" value="1"/>
</dbReference>
<feature type="domain" description="Response regulatory" evidence="3">
    <location>
        <begin position="3"/>
        <end position="120"/>
    </location>
</feature>
<dbReference type="Gene3D" id="3.40.50.2300">
    <property type="match status" value="1"/>
</dbReference>
<dbReference type="InterPro" id="IPR050595">
    <property type="entry name" value="Bact_response_regulator"/>
</dbReference>
<dbReference type="EMBL" id="SOBK01000018">
    <property type="protein sequence ID" value="TDT82020.1"/>
    <property type="molecule type" value="Genomic_DNA"/>
</dbReference>
<dbReference type="Pfam" id="PF00072">
    <property type="entry name" value="Response_reg"/>
    <property type="match status" value="1"/>
</dbReference>
<dbReference type="AlphaFoldDB" id="A0A126QKF2"/>
<evidence type="ECO:0000313" key="7">
    <source>
        <dbReference type="Proteomes" id="UP000295506"/>
    </source>
</evidence>
<keyword evidence="1 2" id="KW-0597">Phosphoprotein</keyword>
<evidence type="ECO:0000313" key="5">
    <source>
        <dbReference type="EMBL" id="TDT82020.1"/>
    </source>
</evidence>
<evidence type="ECO:0000256" key="2">
    <source>
        <dbReference type="PROSITE-ProRule" id="PRU00169"/>
    </source>
</evidence>
<dbReference type="EMBL" id="CP014206">
    <property type="protein sequence ID" value="AMK10276.1"/>
    <property type="molecule type" value="Genomic_DNA"/>
</dbReference>
<evidence type="ECO:0000256" key="1">
    <source>
        <dbReference type="ARBA" id="ARBA00022553"/>
    </source>
</evidence>